<dbReference type="PANTHER" id="PTHR31624">
    <property type="entry name" value="UPF0472 PROTEIN C16ORF72"/>
    <property type="match status" value="1"/>
</dbReference>
<dbReference type="RefSeq" id="XP_022665628.1">
    <property type="nucleotide sequence ID" value="XM_022809893.1"/>
</dbReference>
<dbReference type="PANTHER" id="PTHR31624:SF4">
    <property type="entry name" value="CHROMOSOME 16 OPEN READING FRAME 72"/>
    <property type="match status" value="1"/>
</dbReference>
<dbReference type="GeneID" id="111252293"/>
<dbReference type="InterPro" id="IPR040308">
    <property type="entry name" value="HAPR1"/>
</dbReference>
<dbReference type="EnsemblMetazoa" id="XM_022809893">
    <property type="protein sequence ID" value="XP_022665628"/>
    <property type="gene ID" value="LOC111252293"/>
</dbReference>
<dbReference type="EnsemblMetazoa" id="XM_022809894">
    <property type="protein sequence ID" value="XP_022665629"/>
    <property type="gene ID" value="LOC111252293"/>
</dbReference>
<dbReference type="GO" id="GO:0005634">
    <property type="term" value="C:nucleus"/>
    <property type="evidence" value="ECO:0007669"/>
    <property type="project" value="UniProtKB-SubCell"/>
</dbReference>
<dbReference type="InterPro" id="IPR029196">
    <property type="entry name" value="HAPSTR1-like"/>
</dbReference>
<dbReference type="AlphaFoldDB" id="A0A7M7KEK4"/>
<evidence type="ECO:0000256" key="3">
    <source>
        <dbReference type="SAM" id="MobiDB-lite"/>
    </source>
</evidence>
<evidence type="ECO:0000256" key="2">
    <source>
        <dbReference type="ARBA" id="ARBA00023242"/>
    </source>
</evidence>
<dbReference type="OrthoDB" id="5823474at2759"/>
<dbReference type="Pfam" id="PF15251">
    <property type="entry name" value="TAPR1-like"/>
    <property type="match status" value="1"/>
</dbReference>
<dbReference type="EnsemblMetazoa" id="XM_022809895">
    <property type="protein sequence ID" value="XP_022665630"/>
    <property type="gene ID" value="LOC111252293"/>
</dbReference>
<dbReference type="KEGG" id="vde:111252293"/>
<dbReference type="InParanoid" id="A0A7M7KEK4"/>
<dbReference type="RefSeq" id="XP_022665629.1">
    <property type="nucleotide sequence ID" value="XM_022809894.1"/>
</dbReference>
<keyword evidence="5" id="KW-1185">Reference proteome</keyword>
<comment type="subcellular location">
    <subcellularLocation>
        <location evidence="1">Nucleus</location>
    </subcellularLocation>
</comment>
<evidence type="ECO:0000313" key="5">
    <source>
        <dbReference type="Proteomes" id="UP000594260"/>
    </source>
</evidence>
<evidence type="ECO:0000313" key="4">
    <source>
        <dbReference type="EnsemblMetazoa" id="XP_022665630"/>
    </source>
</evidence>
<proteinExistence type="predicted"/>
<protein>
    <submittedName>
        <fullName evidence="4">Uncharacterized protein</fullName>
    </submittedName>
</protein>
<keyword evidence="2" id="KW-0539">Nucleus</keyword>
<reference evidence="4" key="1">
    <citation type="submission" date="2021-01" db="UniProtKB">
        <authorList>
            <consortium name="EnsemblMetazoa"/>
        </authorList>
    </citation>
    <scope>IDENTIFICATION</scope>
</reference>
<evidence type="ECO:0000256" key="1">
    <source>
        <dbReference type="ARBA" id="ARBA00004123"/>
    </source>
</evidence>
<accession>A0A7M7KEK4</accession>
<sequence>MSDGQCDEWLSRWEQECSEVVTEAEASLEAQTTTERDANAQRLFLLFQTSATSVAQLYKECQNGVRLWTSFQNAASAVTTLYKECVELQKRQQELSVQFGVHRRNKDVLAWAHKRKRSIRREDLISFLSGRNPRMSPPSQGSRSSGQWGSPRRFDVQRGLTRLSLGAGGTSAESPVAGLTGAASGLVEDDDLGTFRQALAFSAITVGASSGGHHSSPRVSKTAELSHFITEEFARHGRKRPLPVASLHHASHSMPATVVTNSTMQSDDVIHHRSGASIEDDVIMGSPQHKRSKYL</sequence>
<dbReference type="Proteomes" id="UP000594260">
    <property type="component" value="Unplaced"/>
</dbReference>
<dbReference type="RefSeq" id="XP_022665630.1">
    <property type="nucleotide sequence ID" value="XM_022809895.1"/>
</dbReference>
<name>A0A7M7KEK4_VARDE</name>
<feature type="compositionally biased region" description="Low complexity" evidence="3">
    <location>
        <begin position="137"/>
        <end position="151"/>
    </location>
</feature>
<organism evidence="4 5">
    <name type="scientific">Varroa destructor</name>
    <name type="common">Honeybee mite</name>
    <dbReference type="NCBI Taxonomy" id="109461"/>
    <lineage>
        <taxon>Eukaryota</taxon>
        <taxon>Metazoa</taxon>
        <taxon>Ecdysozoa</taxon>
        <taxon>Arthropoda</taxon>
        <taxon>Chelicerata</taxon>
        <taxon>Arachnida</taxon>
        <taxon>Acari</taxon>
        <taxon>Parasitiformes</taxon>
        <taxon>Mesostigmata</taxon>
        <taxon>Gamasina</taxon>
        <taxon>Dermanyssoidea</taxon>
        <taxon>Varroidae</taxon>
        <taxon>Varroa</taxon>
    </lineage>
</organism>
<feature type="region of interest" description="Disordered" evidence="3">
    <location>
        <begin position="128"/>
        <end position="152"/>
    </location>
</feature>
<dbReference type="FunCoup" id="A0A7M7KEK4">
    <property type="interactions" value="1332"/>
</dbReference>